<dbReference type="Pfam" id="PF21848">
    <property type="entry name" value="DUF6907"/>
    <property type="match status" value="1"/>
</dbReference>
<dbReference type="KEGG" id="rfs:C1I64_12220"/>
<dbReference type="EMBL" id="CP028137">
    <property type="protein sequence ID" value="AZZ52731.1"/>
    <property type="molecule type" value="Genomic_DNA"/>
</dbReference>
<dbReference type="Proteomes" id="UP000285317">
    <property type="component" value="Chromosome"/>
</dbReference>
<name>A0A3Q9UZ49_9MICO</name>
<organism evidence="1 2">
    <name type="scientific">Rathayibacter festucae DSM 15932</name>
    <dbReference type="NCBI Taxonomy" id="1328866"/>
    <lineage>
        <taxon>Bacteria</taxon>
        <taxon>Bacillati</taxon>
        <taxon>Actinomycetota</taxon>
        <taxon>Actinomycetes</taxon>
        <taxon>Micrococcales</taxon>
        <taxon>Microbacteriaceae</taxon>
        <taxon>Rathayibacter</taxon>
    </lineage>
</organism>
<dbReference type="RefSeq" id="WP_127887382.1">
    <property type="nucleotide sequence ID" value="NZ_CP028137.1"/>
</dbReference>
<reference evidence="1 2" key="1">
    <citation type="submission" date="2018-03" db="EMBL/GenBank/DDBJ databases">
        <title>Bacteriophage NCPPB3778 and a type I-E CRISPR drive the evolution of the US Biological Select Agent, Rathayibacter toxicus.</title>
        <authorList>
            <person name="Davis E.W.II."/>
            <person name="Tabima J.F."/>
            <person name="Weisberg A.J."/>
            <person name="Dantas Lopes L."/>
            <person name="Wiseman M.S."/>
            <person name="Wiseman M.S."/>
            <person name="Pupko T."/>
            <person name="Belcher M.S."/>
            <person name="Sechler A.J."/>
            <person name="Tancos M.A."/>
            <person name="Schroeder B.K."/>
            <person name="Murray T.D."/>
            <person name="Luster D.G."/>
            <person name="Schneider W.L."/>
            <person name="Rogers E."/>
            <person name="Andreote F.D."/>
            <person name="Grunwald N.J."/>
            <person name="Putnam M.L."/>
            <person name="Chang J.H."/>
        </authorList>
    </citation>
    <scope>NUCLEOTIDE SEQUENCE [LARGE SCALE GENOMIC DNA]</scope>
    <source>
        <strain evidence="1 2">DSM 15932</strain>
    </source>
</reference>
<dbReference type="InterPro" id="IPR054202">
    <property type="entry name" value="DUF6907"/>
</dbReference>
<protein>
    <submittedName>
        <fullName evidence="1">Uncharacterized protein</fullName>
    </submittedName>
</protein>
<sequence length="110" mass="11694">MDGRQNRRDDDGCPRWCAGEHDEIECPEERLHRSRAQSLPLVLWCGEGAAGEPVAAVVHVSLCRPGGRGEERLRLESDGLGAVDLDLSAAARLARGVEATLRLLGPGGAG</sequence>
<proteinExistence type="predicted"/>
<accession>A0A3Q9UZ49</accession>
<evidence type="ECO:0000313" key="2">
    <source>
        <dbReference type="Proteomes" id="UP000285317"/>
    </source>
</evidence>
<gene>
    <name evidence="1" type="ORF">C1I64_12220</name>
</gene>
<evidence type="ECO:0000313" key="1">
    <source>
        <dbReference type="EMBL" id="AZZ52731.1"/>
    </source>
</evidence>
<dbReference type="AlphaFoldDB" id="A0A3Q9UZ49"/>